<feature type="domain" description="HAMP" evidence="16">
    <location>
        <begin position="69"/>
        <end position="121"/>
    </location>
</feature>
<evidence type="ECO:0000313" key="17">
    <source>
        <dbReference type="EMBL" id="RCX16687.1"/>
    </source>
</evidence>
<evidence type="ECO:0000256" key="2">
    <source>
        <dbReference type="ARBA" id="ARBA00004651"/>
    </source>
</evidence>
<dbReference type="EC" id="2.7.13.3" evidence="3"/>
<dbReference type="InterPro" id="IPR004358">
    <property type="entry name" value="Sig_transdc_His_kin-like_C"/>
</dbReference>
<sequence length="357" mass="40121">MKKKKKKLFSSLTKSYVYFALTIGIVNSVLLVFVVHPESATIEITLGWLLLALALFVLNVWIYSLWTAKRITTPLEQIAAAIQDMSRGQYQRRLGDQAGFEFSLIQQQFNEMAEKLETATAENLRLENSKQRMLVNLSHDLKTPITTIQGYAKALQLGIVENEEERSKYLELIYNKSILVTSLIEDIFSLSKLDSPDYPLEKTSGDLAELIRELAAETYEQFTDKGLPLNLRLPRRKVTFTFDGKLMRRTISNLLTNALLYNPPGTEVIIQLSETDHEVWLDVIDNGVGIPDELKEVIFDPFVRGDASRRSDGGTGLGLAIAKTTVELHGGRLTLDNSPGNTAFQIVLPKDVDDKDN</sequence>
<evidence type="ECO:0000259" key="15">
    <source>
        <dbReference type="PROSITE" id="PS50109"/>
    </source>
</evidence>
<dbReference type="PANTHER" id="PTHR45528">
    <property type="entry name" value="SENSOR HISTIDINE KINASE CPXA"/>
    <property type="match status" value="1"/>
</dbReference>
<evidence type="ECO:0000256" key="3">
    <source>
        <dbReference type="ARBA" id="ARBA00012438"/>
    </source>
</evidence>
<feature type="domain" description="Histidine kinase" evidence="15">
    <location>
        <begin position="136"/>
        <end position="352"/>
    </location>
</feature>
<keyword evidence="8" id="KW-0547">Nucleotide-binding</keyword>
<evidence type="ECO:0000256" key="11">
    <source>
        <dbReference type="ARBA" id="ARBA00022989"/>
    </source>
</evidence>
<evidence type="ECO:0000256" key="9">
    <source>
        <dbReference type="ARBA" id="ARBA00022777"/>
    </source>
</evidence>
<evidence type="ECO:0000256" key="1">
    <source>
        <dbReference type="ARBA" id="ARBA00000085"/>
    </source>
</evidence>
<feature type="transmembrane region" description="Helical" evidence="14">
    <location>
        <begin position="16"/>
        <end position="35"/>
    </location>
</feature>
<dbReference type="RefSeq" id="WP_114498273.1">
    <property type="nucleotide sequence ID" value="NZ_QPJW01000011.1"/>
</dbReference>
<dbReference type="InterPro" id="IPR003660">
    <property type="entry name" value="HAMP_dom"/>
</dbReference>
<dbReference type="PANTHER" id="PTHR45528:SF1">
    <property type="entry name" value="SENSOR HISTIDINE KINASE CPXA"/>
    <property type="match status" value="1"/>
</dbReference>
<comment type="subcellular location">
    <subcellularLocation>
        <location evidence="2">Cell membrane</location>
        <topology evidence="2">Multi-pass membrane protein</topology>
    </subcellularLocation>
</comment>
<keyword evidence="9 17" id="KW-0418">Kinase</keyword>
<dbReference type="Pfam" id="PF00512">
    <property type="entry name" value="HisKA"/>
    <property type="match status" value="1"/>
</dbReference>
<dbReference type="Gene3D" id="6.10.340.10">
    <property type="match status" value="1"/>
</dbReference>
<proteinExistence type="predicted"/>
<organism evidence="17 18">
    <name type="scientific">Fontibacillus phaseoli</name>
    <dbReference type="NCBI Taxonomy" id="1416533"/>
    <lineage>
        <taxon>Bacteria</taxon>
        <taxon>Bacillati</taxon>
        <taxon>Bacillota</taxon>
        <taxon>Bacilli</taxon>
        <taxon>Bacillales</taxon>
        <taxon>Paenibacillaceae</taxon>
        <taxon>Fontibacillus</taxon>
    </lineage>
</organism>
<protein>
    <recommendedName>
        <fullName evidence="3">histidine kinase</fullName>
        <ecNumber evidence="3">2.7.13.3</ecNumber>
    </recommendedName>
</protein>
<name>A0A369B821_9BACL</name>
<dbReference type="Proteomes" id="UP000253090">
    <property type="component" value="Unassembled WGS sequence"/>
</dbReference>
<evidence type="ECO:0000259" key="16">
    <source>
        <dbReference type="PROSITE" id="PS50885"/>
    </source>
</evidence>
<keyword evidence="5" id="KW-0597">Phosphoprotein</keyword>
<dbReference type="PROSITE" id="PS50109">
    <property type="entry name" value="HIS_KIN"/>
    <property type="match status" value="1"/>
</dbReference>
<dbReference type="PRINTS" id="PR00344">
    <property type="entry name" value="BCTRLSENSOR"/>
</dbReference>
<keyword evidence="18" id="KW-1185">Reference proteome</keyword>
<dbReference type="FunFam" id="3.30.565.10:FF:000006">
    <property type="entry name" value="Sensor histidine kinase WalK"/>
    <property type="match status" value="1"/>
</dbReference>
<evidence type="ECO:0000313" key="18">
    <source>
        <dbReference type="Proteomes" id="UP000253090"/>
    </source>
</evidence>
<dbReference type="SMART" id="SM00387">
    <property type="entry name" value="HATPase_c"/>
    <property type="match status" value="1"/>
</dbReference>
<dbReference type="InterPro" id="IPR003594">
    <property type="entry name" value="HATPase_dom"/>
</dbReference>
<dbReference type="SUPFAM" id="SSF47384">
    <property type="entry name" value="Homodimeric domain of signal transducing histidine kinase"/>
    <property type="match status" value="1"/>
</dbReference>
<dbReference type="AlphaFoldDB" id="A0A369B821"/>
<dbReference type="CDD" id="cd06225">
    <property type="entry name" value="HAMP"/>
    <property type="match status" value="1"/>
</dbReference>
<keyword evidence="12" id="KW-0902">Two-component regulatory system</keyword>
<gene>
    <name evidence="17" type="ORF">DFP94_11134</name>
</gene>
<dbReference type="CDD" id="cd00075">
    <property type="entry name" value="HATPase"/>
    <property type="match status" value="1"/>
</dbReference>
<comment type="catalytic activity">
    <reaction evidence="1">
        <text>ATP + protein L-histidine = ADP + protein N-phospho-L-histidine.</text>
        <dbReference type="EC" id="2.7.13.3"/>
    </reaction>
</comment>
<evidence type="ECO:0000256" key="14">
    <source>
        <dbReference type="SAM" id="Phobius"/>
    </source>
</evidence>
<keyword evidence="10" id="KW-0067">ATP-binding</keyword>
<feature type="transmembrane region" description="Helical" evidence="14">
    <location>
        <begin position="47"/>
        <end position="66"/>
    </location>
</feature>
<keyword evidence="13 14" id="KW-0472">Membrane</keyword>
<dbReference type="GO" id="GO:0000155">
    <property type="term" value="F:phosphorelay sensor kinase activity"/>
    <property type="evidence" value="ECO:0007669"/>
    <property type="project" value="InterPro"/>
</dbReference>
<dbReference type="InterPro" id="IPR005467">
    <property type="entry name" value="His_kinase_dom"/>
</dbReference>
<accession>A0A369B821</accession>
<evidence type="ECO:0000256" key="7">
    <source>
        <dbReference type="ARBA" id="ARBA00022692"/>
    </source>
</evidence>
<evidence type="ECO:0000256" key="6">
    <source>
        <dbReference type="ARBA" id="ARBA00022679"/>
    </source>
</evidence>
<evidence type="ECO:0000256" key="10">
    <source>
        <dbReference type="ARBA" id="ARBA00022840"/>
    </source>
</evidence>
<dbReference type="Pfam" id="PF02518">
    <property type="entry name" value="HATPase_c"/>
    <property type="match status" value="1"/>
</dbReference>
<keyword evidence="7 14" id="KW-0812">Transmembrane</keyword>
<keyword evidence="4" id="KW-1003">Cell membrane</keyword>
<dbReference type="OrthoDB" id="335833at2"/>
<keyword evidence="6" id="KW-0808">Transferase</keyword>
<dbReference type="SUPFAM" id="SSF55874">
    <property type="entry name" value="ATPase domain of HSP90 chaperone/DNA topoisomerase II/histidine kinase"/>
    <property type="match status" value="1"/>
</dbReference>
<evidence type="ECO:0000256" key="4">
    <source>
        <dbReference type="ARBA" id="ARBA00022475"/>
    </source>
</evidence>
<dbReference type="InterPro" id="IPR036097">
    <property type="entry name" value="HisK_dim/P_sf"/>
</dbReference>
<dbReference type="Pfam" id="PF00672">
    <property type="entry name" value="HAMP"/>
    <property type="match status" value="1"/>
</dbReference>
<dbReference type="Gene3D" id="1.10.287.130">
    <property type="match status" value="1"/>
</dbReference>
<evidence type="ECO:0000256" key="13">
    <source>
        <dbReference type="ARBA" id="ARBA00023136"/>
    </source>
</evidence>
<dbReference type="CDD" id="cd00082">
    <property type="entry name" value="HisKA"/>
    <property type="match status" value="1"/>
</dbReference>
<evidence type="ECO:0000256" key="8">
    <source>
        <dbReference type="ARBA" id="ARBA00022741"/>
    </source>
</evidence>
<dbReference type="InterPro" id="IPR050398">
    <property type="entry name" value="HssS/ArlS-like"/>
</dbReference>
<dbReference type="GO" id="GO:0005886">
    <property type="term" value="C:plasma membrane"/>
    <property type="evidence" value="ECO:0007669"/>
    <property type="project" value="UniProtKB-SubCell"/>
</dbReference>
<evidence type="ECO:0000256" key="12">
    <source>
        <dbReference type="ARBA" id="ARBA00023012"/>
    </source>
</evidence>
<reference evidence="17 18" key="1">
    <citation type="submission" date="2018-07" db="EMBL/GenBank/DDBJ databases">
        <title>Genomic Encyclopedia of Type Strains, Phase III (KMG-III): the genomes of soil and plant-associated and newly described type strains.</title>
        <authorList>
            <person name="Whitman W."/>
        </authorList>
    </citation>
    <scope>NUCLEOTIDE SEQUENCE [LARGE SCALE GENOMIC DNA]</scope>
    <source>
        <strain evidence="17 18">CECT 8333</strain>
    </source>
</reference>
<dbReference type="GO" id="GO:0005524">
    <property type="term" value="F:ATP binding"/>
    <property type="evidence" value="ECO:0007669"/>
    <property type="project" value="UniProtKB-KW"/>
</dbReference>
<evidence type="ECO:0000256" key="5">
    <source>
        <dbReference type="ARBA" id="ARBA00022553"/>
    </source>
</evidence>
<dbReference type="PROSITE" id="PS50885">
    <property type="entry name" value="HAMP"/>
    <property type="match status" value="1"/>
</dbReference>
<dbReference type="InterPro" id="IPR003661">
    <property type="entry name" value="HisK_dim/P_dom"/>
</dbReference>
<keyword evidence="11 14" id="KW-1133">Transmembrane helix</keyword>
<dbReference type="SUPFAM" id="SSF158472">
    <property type="entry name" value="HAMP domain-like"/>
    <property type="match status" value="1"/>
</dbReference>
<dbReference type="Gene3D" id="3.30.565.10">
    <property type="entry name" value="Histidine kinase-like ATPase, C-terminal domain"/>
    <property type="match status" value="1"/>
</dbReference>
<comment type="caution">
    <text evidence="17">The sequence shown here is derived from an EMBL/GenBank/DDBJ whole genome shotgun (WGS) entry which is preliminary data.</text>
</comment>
<dbReference type="SMART" id="SM00304">
    <property type="entry name" value="HAMP"/>
    <property type="match status" value="1"/>
</dbReference>
<dbReference type="SMART" id="SM00388">
    <property type="entry name" value="HisKA"/>
    <property type="match status" value="1"/>
</dbReference>
<dbReference type="InterPro" id="IPR036890">
    <property type="entry name" value="HATPase_C_sf"/>
</dbReference>
<dbReference type="EMBL" id="QPJW01000011">
    <property type="protein sequence ID" value="RCX16687.1"/>
    <property type="molecule type" value="Genomic_DNA"/>
</dbReference>